<dbReference type="PANTHER" id="PTHR47628:SF1">
    <property type="entry name" value="ALIPHATIC AMIDASE EXPRESSION-REGULATING PROTEIN"/>
    <property type="match status" value="1"/>
</dbReference>
<dbReference type="Pfam" id="PF13433">
    <property type="entry name" value="Peripla_BP_5"/>
    <property type="match status" value="1"/>
</dbReference>
<dbReference type="GO" id="GO:0006865">
    <property type="term" value="P:amino acid transport"/>
    <property type="evidence" value="ECO:0007669"/>
    <property type="project" value="InterPro"/>
</dbReference>
<dbReference type="InterPro" id="IPR000160">
    <property type="entry name" value="GGDEF_dom"/>
</dbReference>
<feature type="signal peptide" evidence="2">
    <location>
        <begin position="1"/>
        <end position="19"/>
    </location>
</feature>
<gene>
    <name evidence="4" type="ORF">PL9214430082</name>
</gene>
<dbReference type="AlphaFoldDB" id="A0A1J1LIR4"/>
<dbReference type="CDD" id="cd06355">
    <property type="entry name" value="PBP1_FmdD-like"/>
    <property type="match status" value="1"/>
</dbReference>
<evidence type="ECO:0000313" key="5">
    <source>
        <dbReference type="Proteomes" id="UP000184315"/>
    </source>
</evidence>
<organism evidence="4 5">
    <name type="scientific">Planktothrix tepida PCC 9214</name>
    <dbReference type="NCBI Taxonomy" id="671072"/>
    <lineage>
        <taxon>Bacteria</taxon>
        <taxon>Bacillati</taxon>
        <taxon>Cyanobacteriota</taxon>
        <taxon>Cyanophyceae</taxon>
        <taxon>Oscillatoriophycideae</taxon>
        <taxon>Oscillatoriales</taxon>
        <taxon>Microcoleaceae</taxon>
        <taxon>Planktothrix</taxon>
    </lineage>
</organism>
<evidence type="ECO:0000259" key="3">
    <source>
        <dbReference type="PROSITE" id="PS50887"/>
    </source>
</evidence>
<keyword evidence="4" id="KW-0808">Transferase</keyword>
<dbReference type="PRINTS" id="PR00337">
    <property type="entry name" value="LEUILEVALBP"/>
</dbReference>
<accession>A0A1J1LIR4</accession>
<dbReference type="Proteomes" id="UP000184315">
    <property type="component" value="Unassembled WGS sequence"/>
</dbReference>
<name>A0A1J1LIR4_9CYAN</name>
<dbReference type="Gene3D" id="3.40.50.2300">
    <property type="match status" value="2"/>
</dbReference>
<dbReference type="PROSITE" id="PS50887">
    <property type="entry name" value="GGDEF"/>
    <property type="match status" value="1"/>
</dbReference>
<dbReference type="STRING" id="671072.PL9214430082"/>
<evidence type="ECO:0000256" key="2">
    <source>
        <dbReference type="SAM" id="SignalP"/>
    </source>
</evidence>
<keyword evidence="1" id="KW-0175">Coiled coil</keyword>
<dbReference type="CDD" id="cd01949">
    <property type="entry name" value="GGDEF"/>
    <property type="match status" value="1"/>
</dbReference>
<evidence type="ECO:0000256" key="1">
    <source>
        <dbReference type="SAM" id="Coils"/>
    </source>
</evidence>
<dbReference type="PANTHER" id="PTHR47628">
    <property type="match status" value="1"/>
</dbReference>
<dbReference type="EC" id="2.7.7.65" evidence="4"/>
<feature type="chain" id="PRO_5012995290" evidence="2">
    <location>
        <begin position="20"/>
        <end position="609"/>
    </location>
</feature>
<feature type="domain" description="GGDEF" evidence="3">
    <location>
        <begin position="459"/>
        <end position="596"/>
    </location>
</feature>
<proteinExistence type="predicted"/>
<keyword evidence="4" id="KW-0548">Nucleotidyltransferase</keyword>
<dbReference type="GO" id="GO:0052621">
    <property type="term" value="F:diguanylate cyclase activity"/>
    <property type="evidence" value="ECO:0007669"/>
    <property type="project" value="UniProtKB-EC"/>
</dbReference>
<dbReference type="SUPFAM" id="SSF53822">
    <property type="entry name" value="Periplasmic binding protein-like I"/>
    <property type="match status" value="1"/>
</dbReference>
<feature type="coiled-coil region" evidence="1">
    <location>
        <begin position="394"/>
        <end position="424"/>
    </location>
</feature>
<dbReference type="EMBL" id="CZDF01000148">
    <property type="protein sequence ID" value="CUR32110.1"/>
    <property type="molecule type" value="Genomic_DNA"/>
</dbReference>
<dbReference type="InterPro" id="IPR000709">
    <property type="entry name" value="Leu_Ile_Val-bd"/>
</dbReference>
<dbReference type="Pfam" id="PF00990">
    <property type="entry name" value="GGDEF"/>
    <property type="match status" value="1"/>
</dbReference>
<sequence>MKKIKVGILYSLSGTMAMSATPLLESTLMAITEINAQGGILGHEIEPVIEDGASDILVFEKKAKKLLEIDQVSTIFGCWTSASRKAVKPLMEEYNVLLWYPIQYEGLESSPNIFYTGSCLNQQIQPAVSWVLQNLGKRFYLLGADYVFPRTAHKLIKSLLKQEGGTVVGEHYFPLGDKRFFDIIDEIKNLKPDVIFNTLNGDSNFYFYQAYYEAGISPSEMPIVAVSVSESEVQTMGKASVGHYACWSYFQSLNSPHNQEFVNNFKALYGTERVTSDPIEAAYFQVYLWKNAVEKANSFETNFVKKAAYDQTFEAPGGLVKIESNHHLWKHCYIGRVTESKQFEIIWKSPDLIKPLPWLGVEELKNFPQADLVIDMLAEVSQGIQYSCLLEANSRRLELTMQQLKTEIEERQRIEITLQEVNKELKHMAITDSLTKLANRYWFNECLKSVWNQHLITETTLALILCDIDYFKNYNDTYGHQKGDDCLQQVAQAIKTAVRNGFDVVARYGGEEFAVILPHTALFDASQVATRINMEVQQLQIPHKTSLVEKYVTVSLGVASQIPELHSSPEVLIYEADKALYKAKNNGKNQWCLHYISEQGTGGKRGTQV</sequence>
<dbReference type="InterPro" id="IPR043128">
    <property type="entry name" value="Rev_trsase/Diguanyl_cyclase"/>
</dbReference>
<keyword evidence="5" id="KW-1185">Reference proteome</keyword>
<dbReference type="InterPro" id="IPR028082">
    <property type="entry name" value="Peripla_BP_I"/>
</dbReference>
<reference evidence="5" key="1">
    <citation type="submission" date="2015-10" db="EMBL/GenBank/DDBJ databases">
        <authorList>
            <person name="Regsiter A."/>
            <person name="william w."/>
        </authorList>
    </citation>
    <scope>NUCLEOTIDE SEQUENCE [LARGE SCALE GENOMIC DNA]</scope>
</reference>
<protein>
    <submittedName>
        <fullName evidence="4">Putative Diguanylate cyclase</fullName>
        <ecNumber evidence="4">2.7.7.65</ecNumber>
    </submittedName>
</protein>
<dbReference type="Gene3D" id="3.30.70.270">
    <property type="match status" value="1"/>
</dbReference>
<dbReference type="SUPFAM" id="SSF55073">
    <property type="entry name" value="Nucleotide cyclase"/>
    <property type="match status" value="1"/>
</dbReference>
<dbReference type="InterPro" id="IPR017777">
    <property type="entry name" value="ABC_urea-bd_UrtA"/>
</dbReference>
<evidence type="ECO:0000313" key="4">
    <source>
        <dbReference type="EMBL" id="CUR32110.1"/>
    </source>
</evidence>
<dbReference type="InterPro" id="IPR029787">
    <property type="entry name" value="Nucleotide_cyclase"/>
</dbReference>
<keyword evidence="2" id="KW-0732">Signal</keyword>
<dbReference type="FunFam" id="3.30.70.270:FF:000001">
    <property type="entry name" value="Diguanylate cyclase domain protein"/>
    <property type="match status" value="1"/>
</dbReference>
<dbReference type="SMART" id="SM00267">
    <property type="entry name" value="GGDEF"/>
    <property type="match status" value="1"/>
</dbReference>
<dbReference type="NCBIfam" id="TIGR00254">
    <property type="entry name" value="GGDEF"/>
    <property type="match status" value="1"/>
</dbReference>
<dbReference type="RefSeq" id="WP_072718868.1">
    <property type="nucleotide sequence ID" value="NZ_LN889796.1"/>
</dbReference>